<evidence type="ECO:0000256" key="4">
    <source>
        <dbReference type="ARBA" id="ARBA00010231"/>
    </source>
</evidence>
<evidence type="ECO:0000256" key="8">
    <source>
        <dbReference type="ARBA" id="ARBA00022723"/>
    </source>
</evidence>
<keyword evidence="8 11" id="KW-0479">Metal-binding</keyword>
<comment type="similarity">
    <text evidence="4 11">Belongs to the phosphohexose mutase family.</text>
</comment>
<feature type="domain" description="Alpha-D-phosphohexomutase C-terminal" evidence="12">
    <location>
        <begin position="378"/>
        <end position="441"/>
    </location>
</feature>
<evidence type="ECO:0000256" key="11">
    <source>
        <dbReference type="RuleBase" id="RU004326"/>
    </source>
</evidence>
<dbReference type="HOGENOM" id="CLU_016950_9_2_6"/>
<accession>A0A0E1P2A3</accession>
<dbReference type="GO" id="GO:0000287">
    <property type="term" value="F:magnesium ion binding"/>
    <property type="evidence" value="ECO:0007669"/>
    <property type="project" value="InterPro"/>
</dbReference>
<dbReference type="InterPro" id="IPR005846">
    <property type="entry name" value="A-D-PHexomutase_a/b/a-III"/>
</dbReference>
<evidence type="ECO:0000313" key="16">
    <source>
        <dbReference type="EMBL" id="ABG14555.1"/>
    </source>
</evidence>
<organism evidence="16 17">
    <name type="scientific">Yersinia pestis bv. Antiqua (strain Antiqua)</name>
    <dbReference type="NCBI Taxonomy" id="360102"/>
    <lineage>
        <taxon>Bacteria</taxon>
        <taxon>Pseudomonadati</taxon>
        <taxon>Pseudomonadota</taxon>
        <taxon>Gammaproteobacteria</taxon>
        <taxon>Enterobacterales</taxon>
        <taxon>Yersiniaceae</taxon>
        <taxon>Yersinia</taxon>
    </lineage>
</organism>
<dbReference type="PANTHER" id="PTHR43771:SF1">
    <property type="entry name" value="PHOSPHOMANNOMUTASE"/>
    <property type="match status" value="1"/>
</dbReference>
<comment type="pathway">
    <text evidence="3">Nucleotide-sugar biosynthesis; GDP-alpha-D-mannose biosynthesis; alpha-D-mannose 1-phosphate from D-fructose 6-phosphate: step 2/2.</text>
</comment>
<evidence type="ECO:0000256" key="1">
    <source>
        <dbReference type="ARBA" id="ARBA00000586"/>
    </source>
</evidence>
<dbReference type="Pfam" id="PF02879">
    <property type="entry name" value="PGM_PMM_II"/>
    <property type="match status" value="1"/>
</dbReference>
<dbReference type="Pfam" id="PF02880">
    <property type="entry name" value="PGM_PMM_III"/>
    <property type="match status" value="1"/>
</dbReference>
<dbReference type="GO" id="GO:0004615">
    <property type="term" value="F:phosphomannomutase activity"/>
    <property type="evidence" value="ECO:0007669"/>
    <property type="project" value="UniProtKB-EC"/>
</dbReference>
<evidence type="ECO:0000313" key="17">
    <source>
        <dbReference type="Proteomes" id="UP000001971"/>
    </source>
</evidence>
<evidence type="ECO:0000259" key="12">
    <source>
        <dbReference type="Pfam" id="PF00408"/>
    </source>
</evidence>
<feature type="domain" description="Alpha-D-phosphohexomutase alpha/beta/alpha" evidence="15">
    <location>
        <begin position="263"/>
        <end position="372"/>
    </location>
</feature>
<reference evidence="16 17" key="1">
    <citation type="journal article" date="2006" name="J. Bacteriol.">
        <title>Complete genome sequence of Yersinia pestis strains Antiqua and Nepal516: evidence of gene reduction in an emerging pathogen.</title>
        <authorList>
            <person name="Chain P.S."/>
            <person name="Hu P."/>
            <person name="Malfatti S.A."/>
            <person name="Radnedge L."/>
            <person name="Larimer F."/>
            <person name="Vergez L.M."/>
            <person name="Worsham P."/>
            <person name="Chu M.C."/>
            <person name="Andersen G.L."/>
        </authorList>
    </citation>
    <scope>NUCLEOTIDE SEQUENCE [LARGE SCALE GENOMIC DNA]</scope>
    <source>
        <strain evidence="16 17">Antiqua</strain>
    </source>
</reference>
<dbReference type="Gene3D" id="3.30.310.50">
    <property type="entry name" value="Alpha-D-phosphohexomutase, C-terminal domain"/>
    <property type="match status" value="1"/>
</dbReference>
<keyword evidence="10 16" id="KW-0413">Isomerase</keyword>
<dbReference type="SUPFAM" id="SSF55957">
    <property type="entry name" value="Phosphoglucomutase, C-terminal domain"/>
    <property type="match status" value="1"/>
</dbReference>
<dbReference type="GeneID" id="57975610"/>
<dbReference type="GO" id="GO:0005975">
    <property type="term" value="P:carbohydrate metabolic process"/>
    <property type="evidence" value="ECO:0007669"/>
    <property type="project" value="InterPro"/>
</dbReference>
<evidence type="ECO:0000256" key="2">
    <source>
        <dbReference type="ARBA" id="ARBA00001946"/>
    </source>
</evidence>
<dbReference type="KEGG" id="ypa:YPA_2592"/>
<dbReference type="InterPro" id="IPR005845">
    <property type="entry name" value="A-D-PHexomutase_a/b/a-II"/>
</dbReference>
<name>A0A0E1P2A3_YERPA</name>
<dbReference type="InterPro" id="IPR005841">
    <property type="entry name" value="Alpha-D-phosphohexomutase_SF"/>
</dbReference>
<dbReference type="AlphaFoldDB" id="A0A0E1P2A3"/>
<dbReference type="EMBL" id="CP000308">
    <property type="protein sequence ID" value="ABG14555.1"/>
    <property type="molecule type" value="Genomic_DNA"/>
</dbReference>
<evidence type="ECO:0000256" key="3">
    <source>
        <dbReference type="ARBA" id="ARBA00004699"/>
    </source>
</evidence>
<evidence type="ECO:0000259" key="14">
    <source>
        <dbReference type="Pfam" id="PF02879"/>
    </source>
</evidence>
<keyword evidence="7" id="KW-0597">Phosphoprotein</keyword>
<dbReference type="PANTHER" id="PTHR43771">
    <property type="entry name" value="PHOSPHOMANNOMUTASE"/>
    <property type="match status" value="1"/>
</dbReference>
<dbReference type="InterPro" id="IPR036900">
    <property type="entry name" value="A-D-PHexomutase_C_sf"/>
</dbReference>
<dbReference type="InterPro" id="IPR016055">
    <property type="entry name" value="A-D-PHexomutase_a/b/a-I/II/III"/>
</dbReference>
<dbReference type="Pfam" id="PF00408">
    <property type="entry name" value="PGM_PMM_IV"/>
    <property type="match status" value="1"/>
</dbReference>
<dbReference type="InterPro" id="IPR005844">
    <property type="entry name" value="A-D-PHexomutase_a/b/a-I"/>
</dbReference>
<gene>
    <name evidence="16" type="ordered locus">YPA_2592</name>
</gene>
<proteinExistence type="inferred from homology"/>
<dbReference type="Gene3D" id="3.40.120.10">
    <property type="entry name" value="Alpha-D-Glucose-1,6-Bisphosphate, subunit A, domain 3"/>
    <property type="match status" value="3"/>
</dbReference>
<evidence type="ECO:0000256" key="6">
    <source>
        <dbReference type="ARBA" id="ARBA00021706"/>
    </source>
</evidence>
<comment type="catalytic activity">
    <reaction evidence="1">
        <text>alpha-D-mannose 1-phosphate = D-mannose 6-phosphate</text>
        <dbReference type="Rhea" id="RHEA:11140"/>
        <dbReference type="ChEBI" id="CHEBI:58409"/>
        <dbReference type="ChEBI" id="CHEBI:58735"/>
        <dbReference type="EC" id="5.4.2.8"/>
    </reaction>
</comment>
<evidence type="ECO:0000256" key="10">
    <source>
        <dbReference type="ARBA" id="ARBA00023235"/>
    </source>
</evidence>
<dbReference type="CDD" id="cd03089">
    <property type="entry name" value="PMM_PGM"/>
    <property type="match status" value="1"/>
</dbReference>
<comment type="cofactor">
    <cofactor evidence="2">
        <name>Mg(2+)</name>
        <dbReference type="ChEBI" id="CHEBI:18420"/>
    </cofactor>
</comment>
<evidence type="ECO:0000256" key="7">
    <source>
        <dbReference type="ARBA" id="ARBA00022553"/>
    </source>
</evidence>
<evidence type="ECO:0000259" key="15">
    <source>
        <dbReference type="Pfam" id="PF02880"/>
    </source>
</evidence>
<dbReference type="RefSeq" id="WP_002208588.1">
    <property type="nucleotide sequence ID" value="NC_008150.1"/>
</dbReference>
<dbReference type="Proteomes" id="UP000001971">
    <property type="component" value="Chromosome"/>
</dbReference>
<feature type="domain" description="Alpha-D-phosphohexomutase alpha/beta/alpha" evidence="13">
    <location>
        <begin position="7"/>
        <end position="131"/>
    </location>
</feature>
<feature type="domain" description="Alpha-D-phosphohexomutase alpha/beta/alpha" evidence="14">
    <location>
        <begin position="154"/>
        <end position="258"/>
    </location>
</feature>
<dbReference type="EC" id="5.4.2.8" evidence="5"/>
<dbReference type="PRINTS" id="PR00509">
    <property type="entry name" value="PGMPMM"/>
</dbReference>
<dbReference type="PATRIC" id="fig|360102.15.peg.1258"/>
<protein>
    <recommendedName>
        <fullName evidence="6">Phosphomannomutase</fullName>
        <ecNumber evidence="5">5.4.2.8</ecNumber>
    </recommendedName>
</protein>
<dbReference type="InterPro" id="IPR005843">
    <property type="entry name" value="A-D-PHexomutase_C"/>
</dbReference>
<dbReference type="Pfam" id="PF02878">
    <property type="entry name" value="PGM_PMM_I"/>
    <property type="match status" value="1"/>
</dbReference>
<evidence type="ECO:0000256" key="5">
    <source>
        <dbReference type="ARBA" id="ARBA00012730"/>
    </source>
</evidence>
<dbReference type="InterPro" id="IPR016066">
    <property type="entry name" value="A-D-PHexomutase_CS"/>
</dbReference>
<dbReference type="SUPFAM" id="SSF53738">
    <property type="entry name" value="Phosphoglucomutase, first 3 domains"/>
    <property type="match status" value="3"/>
</dbReference>
<sequence>MPKLTCFKAYDIRGRLGDELNEDIAYRIGRAYGEFAKPKKVVVGGDVRLTSESLKLALSQGLQDAGTDVLDIGLSGTEEIYFSTFHLGVDGGIEVTASHNPIDYNGMKLVREGSRPISGDTGLRDIQYLAEQNEFPPVDSEKRGGYKKISIINDYVEHLINYINPSLFKPLKLVVNTGNGAAGHVIDALEKRFSELKIPITLIKIHHEPDGTFPNGIPNPLLPECRQDTTDAVLMHDADMGIAFDGDFDRCFFFNNKGEFIEGYYIVGLLAEAFLQKNAGAKIIHDPRLSWNTIDIVNSSGGTPIMSKTGHAFIKERMREEDAVYGGEMSAHHYFRDFAYCDSGMIPWLLIAELLCVKEKSLEQLVEERMRIYPASGEINSKLTDPTSAIARVRAEYEVKAIAIDETDGISMEFDGWRFNLRSSNTEPVVRLNVESHYNKTLMHHKTAEILSLLRKE</sequence>
<dbReference type="NCBIfam" id="NF011943">
    <property type="entry name" value="PRK15414.1"/>
    <property type="match status" value="1"/>
</dbReference>
<keyword evidence="9 11" id="KW-0460">Magnesium</keyword>
<dbReference type="PROSITE" id="PS00710">
    <property type="entry name" value="PGM_PMM"/>
    <property type="match status" value="1"/>
</dbReference>
<evidence type="ECO:0000259" key="13">
    <source>
        <dbReference type="Pfam" id="PF02878"/>
    </source>
</evidence>
<evidence type="ECO:0000256" key="9">
    <source>
        <dbReference type="ARBA" id="ARBA00022842"/>
    </source>
</evidence>